<protein>
    <submittedName>
        <fullName evidence="1">Uncharacterized protein</fullName>
    </submittedName>
</protein>
<evidence type="ECO:0000313" key="1">
    <source>
        <dbReference type="EMBL" id="GMH22676.1"/>
    </source>
</evidence>
<accession>A0AAD3T4Z0</accession>
<dbReference type="EMBL" id="BSYO01000025">
    <property type="protein sequence ID" value="GMH22676.1"/>
    <property type="molecule type" value="Genomic_DNA"/>
</dbReference>
<dbReference type="AlphaFoldDB" id="A0AAD3T4Z0"/>
<sequence length="123" mass="14259">MWRRRPLVISSNSSTYSVAAAANQPPHPNSPTLQKVPLTYLDDFLKLDSKYAKIIKAHRKKIPSKVLVFVVQNFLILTRLLREFEVLILRWIFVGWSFHHSVLILSHQRTPRGHSAPVFLSQF</sequence>
<proteinExistence type="predicted"/>
<evidence type="ECO:0000313" key="2">
    <source>
        <dbReference type="Proteomes" id="UP001279734"/>
    </source>
</evidence>
<keyword evidence="2" id="KW-1185">Reference proteome</keyword>
<comment type="caution">
    <text evidence="1">The sequence shown here is derived from an EMBL/GenBank/DDBJ whole genome shotgun (WGS) entry which is preliminary data.</text>
</comment>
<gene>
    <name evidence="1" type="ORF">Nepgr_024519</name>
</gene>
<name>A0AAD3T4Z0_NEPGR</name>
<organism evidence="1 2">
    <name type="scientific">Nepenthes gracilis</name>
    <name type="common">Slender pitcher plant</name>
    <dbReference type="NCBI Taxonomy" id="150966"/>
    <lineage>
        <taxon>Eukaryota</taxon>
        <taxon>Viridiplantae</taxon>
        <taxon>Streptophyta</taxon>
        <taxon>Embryophyta</taxon>
        <taxon>Tracheophyta</taxon>
        <taxon>Spermatophyta</taxon>
        <taxon>Magnoliopsida</taxon>
        <taxon>eudicotyledons</taxon>
        <taxon>Gunneridae</taxon>
        <taxon>Pentapetalae</taxon>
        <taxon>Caryophyllales</taxon>
        <taxon>Nepenthaceae</taxon>
        <taxon>Nepenthes</taxon>
    </lineage>
</organism>
<reference evidence="1" key="1">
    <citation type="submission" date="2023-05" db="EMBL/GenBank/DDBJ databases">
        <title>Nepenthes gracilis genome sequencing.</title>
        <authorList>
            <person name="Fukushima K."/>
        </authorList>
    </citation>
    <scope>NUCLEOTIDE SEQUENCE</scope>
    <source>
        <strain evidence="1">SING2019-196</strain>
    </source>
</reference>
<dbReference type="Proteomes" id="UP001279734">
    <property type="component" value="Unassembled WGS sequence"/>
</dbReference>